<feature type="region of interest" description="Disordered" evidence="1">
    <location>
        <begin position="929"/>
        <end position="951"/>
    </location>
</feature>
<dbReference type="Proteomes" id="UP000198287">
    <property type="component" value="Unassembled WGS sequence"/>
</dbReference>
<reference evidence="2 3" key="1">
    <citation type="submission" date="2015-12" db="EMBL/GenBank/DDBJ databases">
        <title>The genome of Folsomia candida.</title>
        <authorList>
            <person name="Faddeeva A."/>
            <person name="Derks M.F."/>
            <person name="Anvar Y."/>
            <person name="Smit S."/>
            <person name="Van Straalen N."/>
            <person name="Roelofs D."/>
        </authorList>
    </citation>
    <scope>NUCLEOTIDE SEQUENCE [LARGE SCALE GENOMIC DNA]</scope>
    <source>
        <strain evidence="2 3">VU population</strain>
        <tissue evidence="2">Whole body</tissue>
    </source>
</reference>
<accession>A0A226DZS7</accession>
<gene>
    <name evidence="2" type="ORF">Fcan01_14220</name>
</gene>
<proteinExistence type="predicted"/>
<feature type="region of interest" description="Disordered" evidence="1">
    <location>
        <begin position="39"/>
        <end position="60"/>
    </location>
</feature>
<evidence type="ECO:0000256" key="1">
    <source>
        <dbReference type="SAM" id="MobiDB-lite"/>
    </source>
</evidence>
<evidence type="ECO:0000313" key="3">
    <source>
        <dbReference type="Proteomes" id="UP000198287"/>
    </source>
</evidence>
<organism evidence="2 3">
    <name type="scientific">Folsomia candida</name>
    <name type="common">Springtail</name>
    <dbReference type="NCBI Taxonomy" id="158441"/>
    <lineage>
        <taxon>Eukaryota</taxon>
        <taxon>Metazoa</taxon>
        <taxon>Ecdysozoa</taxon>
        <taxon>Arthropoda</taxon>
        <taxon>Hexapoda</taxon>
        <taxon>Collembola</taxon>
        <taxon>Entomobryomorpha</taxon>
        <taxon>Isotomoidea</taxon>
        <taxon>Isotomidae</taxon>
        <taxon>Proisotominae</taxon>
        <taxon>Folsomia</taxon>
    </lineage>
</organism>
<evidence type="ECO:0000313" key="2">
    <source>
        <dbReference type="EMBL" id="OXA50995.1"/>
    </source>
</evidence>
<keyword evidence="3" id="KW-1185">Reference proteome</keyword>
<dbReference type="AlphaFoldDB" id="A0A226DZS7"/>
<comment type="caution">
    <text evidence="2">The sequence shown here is derived from an EMBL/GenBank/DDBJ whole genome shotgun (WGS) entry which is preliminary data.</text>
</comment>
<protein>
    <submittedName>
        <fullName evidence="2">DEP domain-containing protein 7</fullName>
    </submittedName>
</protein>
<feature type="compositionally biased region" description="Polar residues" evidence="1">
    <location>
        <begin position="933"/>
        <end position="951"/>
    </location>
</feature>
<dbReference type="EMBL" id="LNIX01000008">
    <property type="protein sequence ID" value="OXA50995.1"/>
    <property type="molecule type" value="Genomic_DNA"/>
</dbReference>
<name>A0A226DZS7_FOLCA</name>
<sequence length="951" mass="108466">MDVVLEDQQQLENEPLRYISPDEQSTSTQGSISVACPFLPDGNHQLDGGDEDDGISRPEITSDDQDEIKLLFSMKHSPAFDDNSCSLIPTTTLTNEDSQLQKQRRHHTELTTISAYRNYMEVATAITFQLMEAVQLLEMASNHVTRTIPITDYLLPVTAWEAWIWVVEECVTLTLKNAPPKRKPELKSLAQDCIEKFAKNCKLLKDDVLKVQKTLAKLQHEFVRVEKASRAKFRANLIGAETEYECTEKAKLIMDLKRRAERGHPHKHFEHHHLIKSTKGRNKVMELRWDLNGVTFRVKSETEQAWVKLNSVKSLQDKKILIQHFVRGANDFVPRVGRIAQHFVNMLSSAERSSSNNNNVPASGRESILAEMKEQRELLSTRMAPFYPSEEVQMHCSTLVNGDLLNRLYDIVAHLEDSVGGYADTVMALRARRRDVAKGFGRRMPLDNYRRNVGKGGAATYESHDGGSGESRENSVHFLSIPNTNFGDIPTPSTTTTTEQIPLHERLNFGDAAPQDFDLPAEWSRSVQQTCFLFRDTRRECKRVEYVLSKGVNLDPKYIALCGDGIKTMSDAVRKLEQWVEIAKKFVYETMDCITSQDRAAPPSHGNQLAHFIHLTLQTIERWHCNTLSYLRKFTFANEKLLEKTTELDKTFRTIMAVFSKIKNDLKTLDEAIKLHPQVVKFRQTIPFKVVPQPDASTPCDEDEPADPQTRNDVFIKFIDSDVEFTVREKTNDDGKVRPWSTFFLRDVSKAYQADIVCTPIYQQIRIINKAICNIQAVQRVLESFQICELWEIIVPPVTIREIPPMPDYNRLESIVLAVLINTASTSVYSISPSLIDLDNHIGQLSSLVHVLQIHAKAKQLVDHIATTGAKTTTTKRKVKIDLEEKEQFRQVQTYVDNLPTEFEIWDGPLAHEYAKTIKSSLKSQERLEQFRKQTANPSKEIETTTSEAKL</sequence>